<organism evidence="3">
    <name type="scientific">Gongylonema pulchrum</name>
    <dbReference type="NCBI Taxonomy" id="637853"/>
    <lineage>
        <taxon>Eukaryota</taxon>
        <taxon>Metazoa</taxon>
        <taxon>Ecdysozoa</taxon>
        <taxon>Nematoda</taxon>
        <taxon>Chromadorea</taxon>
        <taxon>Rhabditida</taxon>
        <taxon>Spirurina</taxon>
        <taxon>Spiruromorpha</taxon>
        <taxon>Spiruroidea</taxon>
        <taxon>Gongylonematidae</taxon>
        <taxon>Gongylonema</taxon>
    </lineage>
</organism>
<name>A0A183D2F1_9BILA</name>
<dbReference type="AlphaFoldDB" id="A0A183D2F1"/>
<keyword evidence="2" id="KW-1185">Reference proteome</keyword>
<evidence type="ECO:0000313" key="1">
    <source>
        <dbReference type="EMBL" id="VDK36864.1"/>
    </source>
</evidence>
<reference evidence="1 2" key="2">
    <citation type="submission" date="2018-11" db="EMBL/GenBank/DDBJ databases">
        <authorList>
            <consortium name="Pathogen Informatics"/>
        </authorList>
    </citation>
    <scope>NUCLEOTIDE SEQUENCE [LARGE SCALE GENOMIC DNA]</scope>
</reference>
<dbReference type="WBParaSite" id="GPUH_0000289701-mRNA-1">
    <property type="protein sequence ID" value="GPUH_0000289701-mRNA-1"/>
    <property type="gene ID" value="GPUH_0000289701"/>
</dbReference>
<evidence type="ECO:0000313" key="3">
    <source>
        <dbReference type="WBParaSite" id="GPUH_0000289701-mRNA-1"/>
    </source>
</evidence>
<gene>
    <name evidence="1" type="ORF">GPUH_LOCUS2892</name>
</gene>
<protein>
    <submittedName>
        <fullName evidence="3">Transposase</fullName>
    </submittedName>
</protein>
<accession>A0A183D2F1</accession>
<evidence type="ECO:0000313" key="2">
    <source>
        <dbReference type="Proteomes" id="UP000271098"/>
    </source>
</evidence>
<dbReference type="Proteomes" id="UP000271098">
    <property type="component" value="Unassembled WGS sequence"/>
</dbReference>
<proteinExistence type="predicted"/>
<sequence length="93" mass="11171">MLSVLAKRAFYQCQTSPFLHSLKSRFGWSRNERYRRRLEELKRKIEQKSTQELPYQKDLIPVRPPKDLWKACGFTVGLLKKKEFWGQLKPFSP</sequence>
<reference evidence="3" key="1">
    <citation type="submission" date="2016-06" db="UniProtKB">
        <authorList>
            <consortium name="WormBaseParasite"/>
        </authorList>
    </citation>
    <scope>IDENTIFICATION</scope>
</reference>
<dbReference type="EMBL" id="UYRT01004617">
    <property type="protein sequence ID" value="VDK36864.1"/>
    <property type="molecule type" value="Genomic_DNA"/>
</dbReference>